<dbReference type="GO" id="GO:0005576">
    <property type="term" value="C:extracellular region"/>
    <property type="evidence" value="ECO:0007669"/>
    <property type="project" value="UniProtKB-SubCell"/>
</dbReference>
<evidence type="ECO:0000313" key="7">
    <source>
        <dbReference type="Ensembl" id="ENSCSEP00000006034.1"/>
    </source>
</evidence>
<dbReference type="SMART" id="SM00723">
    <property type="entry name" value="AMOP"/>
    <property type="match status" value="1"/>
</dbReference>
<dbReference type="PANTHER" id="PTHR10239">
    <property type="entry name" value="ISTHMIN-2"/>
    <property type="match status" value="1"/>
</dbReference>
<evidence type="ECO:0000256" key="1">
    <source>
        <dbReference type="ARBA" id="ARBA00004613"/>
    </source>
</evidence>
<comment type="subcellular location">
    <subcellularLocation>
        <location evidence="1">Secreted</location>
    </subcellularLocation>
</comment>
<dbReference type="InterPro" id="IPR051867">
    <property type="entry name" value="Angio_Inhib/Adhesion_GPCR"/>
</dbReference>
<sequence length="419" mass="47385">MQQMKVSSLLLSVFTVLSSAVSGYPVNVETTPITHGNIPGFVTDLKVIGKRSSREGHGTFLELQQDNLFQTLSTSSSSLKSRHHWSQQLPEPEPEEDIKPFIIDLQNFPELADADISSQNPNIQVTIEVMDNGQTEMEIEMDLAKEGQRNDWSTWSSEWANSHKELFRTLFWGYPEEPENRLGQVGLGEESQEHTHSTEELVLSTKGVDDRQPLNTNWHSRDNYDSGASATLETPVHNTNNTSLLGTGVDSCDKWLSCKNDFLQKYLHQVLTELPSCPCVYPSETVYKAVYIPDSRLQKTYRWRDSSGPKERLDIYKPSARFCIHSMLSYDSTTLGAQHCCYDDQMRLITRGTGAGAPNLISTEFSPDLHYKVDVLPWILCKGDWSLFHSVRPPNNGLACGDNPSDQVFQMQLKEVKEY</sequence>
<dbReference type="GeneTree" id="ENSGT00940000163359"/>
<keyword evidence="4" id="KW-1015">Disulfide bond</keyword>
<feature type="signal peptide" evidence="5">
    <location>
        <begin position="1"/>
        <end position="23"/>
    </location>
</feature>
<keyword evidence="3 5" id="KW-0732">Signal</keyword>
<reference evidence="7" key="3">
    <citation type="submission" date="2025-09" db="UniProtKB">
        <authorList>
            <consortium name="Ensembl"/>
        </authorList>
    </citation>
    <scope>IDENTIFICATION</scope>
</reference>
<dbReference type="STRING" id="244447.ENSCSEP00000006034"/>
<dbReference type="AlphaFoldDB" id="A0A3P8UW43"/>
<reference evidence="7" key="2">
    <citation type="submission" date="2025-08" db="UniProtKB">
        <authorList>
            <consortium name="Ensembl"/>
        </authorList>
    </citation>
    <scope>IDENTIFICATION</scope>
</reference>
<keyword evidence="8" id="KW-1185">Reference proteome</keyword>
<dbReference type="Pfam" id="PF03782">
    <property type="entry name" value="AMOP"/>
    <property type="match status" value="1"/>
</dbReference>
<name>A0A3P8UW43_CYNSE</name>
<evidence type="ECO:0000256" key="2">
    <source>
        <dbReference type="ARBA" id="ARBA00022525"/>
    </source>
</evidence>
<dbReference type="KEGG" id="csem:103387873"/>
<protein>
    <submittedName>
        <fullName evidence="7">Isthmin 2a</fullName>
    </submittedName>
</protein>
<evidence type="ECO:0000313" key="8">
    <source>
        <dbReference type="Proteomes" id="UP000265120"/>
    </source>
</evidence>
<dbReference type="OMA" id="ESRACDL"/>
<dbReference type="InterPro" id="IPR005533">
    <property type="entry name" value="AMOP_dom"/>
</dbReference>
<feature type="chain" id="PRO_5018286566" evidence="5">
    <location>
        <begin position="24"/>
        <end position="419"/>
    </location>
</feature>
<dbReference type="PROSITE" id="PS50856">
    <property type="entry name" value="AMOP"/>
    <property type="match status" value="1"/>
</dbReference>
<dbReference type="OrthoDB" id="9930623at2759"/>
<evidence type="ECO:0000256" key="5">
    <source>
        <dbReference type="SAM" id="SignalP"/>
    </source>
</evidence>
<dbReference type="PANTHER" id="PTHR10239:SF28">
    <property type="entry name" value="ISTHMIN-2"/>
    <property type="match status" value="1"/>
</dbReference>
<organism evidence="7 8">
    <name type="scientific">Cynoglossus semilaevis</name>
    <name type="common">Tongue sole</name>
    <dbReference type="NCBI Taxonomy" id="244447"/>
    <lineage>
        <taxon>Eukaryota</taxon>
        <taxon>Metazoa</taxon>
        <taxon>Chordata</taxon>
        <taxon>Craniata</taxon>
        <taxon>Vertebrata</taxon>
        <taxon>Euteleostomi</taxon>
        <taxon>Actinopterygii</taxon>
        <taxon>Neopterygii</taxon>
        <taxon>Teleostei</taxon>
        <taxon>Neoteleostei</taxon>
        <taxon>Acanthomorphata</taxon>
        <taxon>Carangaria</taxon>
        <taxon>Pleuronectiformes</taxon>
        <taxon>Pleuronectoidei</taxon>
        <taxon>Cynoglossidae</taxon>
        <taxon>Cynoglossinae</taxon>
        <taxon>Cynoglossus</taxon>
    </lineage>
</organism>
<dbReference type="InParanoid" id="A0A3P8UW43"/>
<proteinExistence type="predicted"/>
<reference evidence="7 8" key="1">
    <citation type="journal article" date="2014" name="Nat. Genet.">
        <title>Whole-genome sequence of a flatfish provides insights into ZW sex chromosome evolution and adaptation to a benthic lifestyle.</title>
        <authorList>
            <person name="Chen S."/>
            <person name="Zhang G."/>
            <person name="Shao C."/>
            <person name="Huang Q."/>
            <person name="Liu G."/>
            <person name="Zhang P."/>
            <person name="Song W."/>
            <person name="An N."/>
            <person name="Chalopin D."/>
            <person name="Volff J.N."/>
            <person name="Hong Y."/>
            <person name="Li Q."/>
            <person name="Sha Z."/>
            <person name="Zhou H."/>
            <person name="Xie M."/>
            <person name="Yu Q."/>
            <person name="Liu Y."/>
            <person name="Xiang H."/>
            <person name="Wang N."/>
            <person name="Wu K."/>
            <person name="Yang C."/>
            <person name="Zhou Q."/>
            <person name="Liao X."/>
            <person name="Yang L."/>
            <person name="Hu Q."/>
            <person name="Zhang J."/>
            <person name="Meng L."/>
            <person name="Jin L."/>
            <person name="Tian Y."/>
            <person name="Lian J."/>
            <person name="Yang J."/>
            <person name="Miao G."/>
            <person name="Liu S."/>
            <person name="Liang Z."/>
            <person name="Yan F."/>
            <person name="Li Y."/>
            <person name="Sun B."/>
            <person name="Zhang H."/>
            <person name="Zhang J."/>
            <person name="Zhu Y."/>
            <person name="Du M."/>
            <person name="Zhao Y."/>
            <person name="Schartl M."/>
            <person name="Tang Q."/>
            <person name="Wang J."/>
        </authorList>
    </citation>
    <scope>NUCLEOTIDE SEQUENCE</scope>
</reference>
<dbReference type="GeneID" id="103387873"/>
<keyword evidence="2" id="KW-0964">Secreted</keyword>
<evidence type="ECO:0000259" key="6">
    <source>
        <dbReference type="PROSITE" id="PS50856"/>
    </source>
</evidence>
<dbReference type="CTD" id="100535376"/>
<dbReference type="Ensembl" id="ENSCSET00000006099.1">
    <property type="protein sequence ID" value="ENSCSEP00000006034.1"/>
    <property type="gene ID" value="ENSCSEG00000003895.1"/>
</dbReference>
<evidence type="ECO:0000256" key="4">
    <source>
        <dbReference type="ARBA" id="ARBA00023157"/>
    </source>
</evidence>
<evidence type="ECO:0000256" key="3">
    <source>
        <dbReference type="ARBA" id="ARBA00022729"/>
    </source>
</evidence>
<feature type="domain" description="AMOP" evidence="6">
    <location>
        <begin position="244"/>
        <end position="407"/>
    </location>
</feature>
<accession>A0A3P8UW43</accession>
<dbReference type="Proteomes" id="UP000265120">
    <property type="component" value="Chromosome 1"/>
</dbReference>
<dbReference type="RefSeq" id="XP_008320904.1">
    <property type="nucleotide sequence ID" value="XM_008322682.3"/>
</dbReference>